<gene>
    <name evidence="4" type="ORF">BESB_004150</name>
</gene>
<dbReference type="GO" id="GO:0005737">
    <property type="term" value="C:cytoplasm"/>
    <property type="evidence" value="ECO:0007669"/>
    <property type="project" value="UniProtKB-SubCell"/>
</dbReference>
<evidence type="ECO:0000313" key="4">
    <source>
        <dbReference type="EMBL" id="PFH38074.1"/>
    </source>
</evidence>
<dbReference type="STRING" id="94643.A0A2A9MLE3"/>
<dbReference type="RefSeq" id="XP_029222083.1">
    <property type="nucleotide sequence ID" value="XM_029359170.1"/>
</dbReference>
<dbReference type="Gene3D" id="1.25.40.10">
    <property type="entry name" value="Tetratricopeptide repeat domain"/>
    <property type="match status" value="1"/>
</dbReference>
<dbReference type="GO" id="GO:0051879">
    <property type="term" value="F:Hsp90 protein binding"/>
    <property type="evidence" value="ECO:0007669"/>
    <property type="project" value="TreeGrafter"/>
</dbReference>
<comment type="subcellular location">
    <subcellularLocation>
        <location evidence="1">Cytoplasm</location>
    </subcellularLocation>
</comment>
<dbReference type="Gene3D" id="1.25.10.10">
    <property type="entry name" value="Leucine-rich Repeat Variant"/>
    <property type="match status" value="1"/>
</dbReference>
<feature type="region of interest" description="Disordered" evidence="3">
    <location>
        <begin position="233"/>
        <end position="263"/>
    </location>
</feature>
<dbReference type="Proteomes" id="UP000224006">
    <property type="component" value="Chromosome I"/>
</dbReference>
<dbReference type="OrthoDB" id="433738at2759"/>
<protein>
    <submittedName>
        <fullName evidence="4">Tetratricopeptide repeat-containing protein</fullName>
    </submittedName>
</protein>
<dbReference type="GeneID" id="40305478"/>
<sequence length="1181" mass="127843">MEAVSPNDTLARLEALKEEGNAQFKGGKYEAAIDAYSRCLAEARAVTGEPAAKDASSSPQAVDKAAPQTAASDSKRVAEVAAQTLCNRALCYQRTNQFAAAEADCTDAVALLPSYVKGYYRRACARQATGNLKACVEDLQTCLRLQPANKEAREMLASVRDKVMEEEDARVQQHLPENLIASGLDAGLSVGERVSSLRQLGAFVQERKLQRQFQRDGSLKRIAAALKTQMERELESAPASSAEAEARAEAAAASDTKAGSQDASSLPISVEAACWELLLSVVQKHHRAADDDEDGSSKSAPASVEELNAPLEVEAPILESRQALAGFWSSNDFLVRARQLLRAGVAPPQMGPAAAGAAVGTDVEAGKRRAVWRGEACDRMLRTMGCVAELHAAKFEDDTSFLEACAAGMECSGSAEVQRAGVAALVGVADARRRLGGRAQALQLRQVLEKCLEDALQIVAEAEHELAGGSSRRDLVSASAGDHGAAASDRVESAGQLEGQADYLIITLIALLADKCRGKEDPPDMNRLVDQLLAPYFRPSDDPEESLITLTVGLKGLRLVLTAARDVARTYLLSASSILTYLLAAAAGGACGSRAQRRQQEAALEVLLACMDFPELRTNLLDSNAVPILAQVCSEEAGDSRLGCWMRARVAAALARLSVHDEDVRIQVFDSIDFYQVLEQLLTEIRVAGGDGRHQLREDAARKQTAVSARDGSIVVGEETFRSLLEIFFFLSLHADFKKLLASDDKKGTRLLRTLLQVANAGGGKRSSDGRPKARSHSSLARYLLLQSLCNIMRSREDKERQRRKKCDMGSPLADIDDEQLEQLEELFKKLPPGAKPAANGEVDLGDKALAAQLRETLMDLNVVSVIVKSVCSIPSPSANVLCAAAQALKFLCAEPSHRGQIVREGGIRALLTAASRLEDYPDDQRNARQAAAQLCITSNPSLFSYREVLDLVPCLTPLLKDSHELLQYEGAIALINLSSLNEEVRTRAWLGDAWAGFEDLLFSENDLLRAAGLEGWCNLSASPAVQEEIGNKMERFAEKKQEVQDVKLMLAFTRETNNPRAQNAAISALAMLLANEKVATYLPDYSFFGNIETVLDAATEKEEALTLRCVSALYNVWEELCTREETTKKRKHILEVVARNQQKLKGSAAQLATQMLTWKSQPAPAAAEGDEKKEVSSEST</sequence>
<evidence type="ECO:0000313" key="5">
    <source>
        <dbReference type="Proteomes" id="UP000224006"/>
    </source>
</evidence>
<feature type="region of interest" description="Disordered" evidence="3">
    <location>
        <begin position="1161"/>
        <end position="1181"/>
    </location>
</feature>
<keyword evidence="2" id="KW-0963">Cytoplasm</keyword>
<proteinExistence type="predicted"/>
<dbReference type="Pfam" id="PF13181">
    <property type="entry name" value="TPR_8"/>
    <property type="match status" value="1"/>
</dbReference>
<dbReference type="EMBL" id="NWUJ01000001">
    <property type="protein sequence ID" value="PFH38074.1"/>
    <property type="molecule type" value="Genomic_DNA"/>
</dbReference>
<dbReference type="InterPro" id="IPR019734">
    <property type="entry name" value="TPR_rpt"/>
</dbReference>
<comment type="caution">
    <text evidence="4">The sequence shown here is derived from an EMBL/GenBank/DDBJ whole genome shotgun (WGS) entry which is preliminary data.</text>
</comment>
<dbReference type="VEuPathDB" id="ToxoDB:BESB_004150"/>
<evidence type="ECO:0000256" key="3">
    <source>
        <dbReference type="SAM" id="MobiDB-lite"/>
    </source>
</evidence>
<accession>A0A2A9MLE3</accession>
<dbReference type="PANTHER" id="PTHR45994:SF1">
    <property type="entry name" value="FI21225P1"/>
    <property type="match status" value="1"/>
</dbReference>
<dbReference type="InterPro" id="IPR016024">
    <property type="entry name" value="ARM-type_fold"/>
</dbReference>
<organism evidence="4 5">
    <name type="scientific">Besnoitia besnoiti</name>
    <name type="common">Apicomplexan protozoan</name>
    <dbReference type="NCBI Taxonomy" id="94643"/>
    <lineage>
        <taxon>Eukaryota</taxon>
        <taxon>Sar</taxon>
        <taxon>Alveolata</taxon>
        <taxon>Apicomplexa</taxon>
        <taxon>Conoidasida</taxon>
        <taxon>Coccidia</taxon>
        <taxon>Eucoccidiorida</taxon>
        <taxon>Eimeriorina</taxon>
        <taxon>Sarcocystidae</taxon>
        <taxon>Besnoitia</taxon>
    </lineage>
</organism>
<dbReference type="SUPFAM" id="SSF48452">
    <property type="entry name" value="TPR-like"/>
    <property type="match status" value="1"/>
</dbReference>
<evidence type="ECO:0000256" key="1">
    <source>
        <dbReference type="ARBA" id="ARBA00004496"/>
    </source>
</evidence>
<reference evidence="4 5" key="1">
    <citation type="submission" date="2017-09" db="EMBL/GenBank/DDBJ databases">
        <title>Genome sequencing of Besnoitia besnoiti strain Bb-Ger1.</title>
        <authorList>
            <person name="Schares G."/>
            <person name="Venepally P."/>
            <person name="Lorenzi H.A."/>
        </authorList>
    </citation>
    <scope>NUCLEOTIDE SEQUENCE [LARGE SCALE GENOMIC DNA]</scope>
    <source>
        <strain evidence="4 5">Bb-Ger1</strain>
    </source>
</reference>
<feature type="compositionally biased region" description="Low complexity" evidence="3">
    <location>
        <begin position="236"/>
        <end position="254"/>
    </location>
</feature>
<dbReference type="KEGG" id="bbes:BESB_004150"/>
<dbReference type="InterPro" id="IPR011989">
    <property type="entry name" value="ARM-like"/>
</dbReference>
<keyword evidence="5" id="KW-1185">Reference proteome</keyword>
<name>A0A2A9MLE3_BESBE</name>
<dbReference type="InterPro" id="IPR011990">
    <property type="entry name" value="TPR-like_helical_dom_sf"/>
</dbReference>
<feature type="region of interest" description="Disordered" evidence="3">
    <location>
        <begin position="49"/>
        <end position="73"/>
    </location>
</feature>
<dbReference type="PANTHER" id="PTHR45994">
    <property type="entry name" value="FI21225P1"/>
    <property type="match status" value="1"/>
</dbReference>
<evidence type="ECO:0000256" key="2">
    <source>
        <dbReference type="ARBA" id="ARBA00022490"/>
    </source>
</evidence>
<feature type="compositionally biased region" description="Basic and acidic residues" evidence="3">
    <location>
        <begin position="1170"/>
        <end position="1181"/>
    </location>
</feature>
<dbReference type="SUPFAM" id="SSF48371">
    <property type="entry name" value="ARM repeat"/>
    <property type="match status" value="1"/>
</dbReference>
<dbReference type="AlphaFoldDB" id="A0A2A9MLE3"/>
<dbReference type="SMART" id="SM00028">
    <property type="entry name" value="TPR"/>
    <property type="match status" value="3"/>
</dbReference>